<organism evidence="1">
    <name type="scientific">Diacronema lutheri</name>
    <name type="common">Unicellular marine alga</name>
    <name type="synonym">Monochrysis lutheri</name>
    <dbReference type="NCBI Taxonomy" id="2081491"/>
    <lineage>
        <taxon>Eukaryota</taxon>
        <taxon>Haptista</taxon>
        <taxon>Haptophyta</taxon>
        <taxon>Pavlovophyceae</taxon>
        <taxon>Pavlovales</taxon>
        <taxon>Pavlovaceae</taxon>
        <taxon>Diacronema</taxon>
    </lineage>
</organism>
<dbReference type="AlphaFoldDB" id="A0A7R9UV99"/>
<gene>
    <name evidence="1" type="ORF">PLUT1463_LOCUS9507</name>
</gene>
<evidence type="ECO:0000313" key="1">
    <source>
        <dbReference type="EMBL" id="CAD8275191.1"/>
    </source>
</evidence>
<reference evidence="1" key="1">
    <citation type="submission" date="2021-01" db="EMBL/GenBank/DDBJ databases">
        <authorList>
            <person name="Corre E."/>
            <person name="Pelletier E."/>
            <person name="Niang G."/>
            <person name="Scheremetjew M."/>
            <person name="Finn R."/>
            <person name="Kale V."/>
            <person name="Holt S."/>
            <person name="Cochrane G."/>
            <person name="Meng A."/>
            <person name="Brown T."/>
            <person name="Cohen L."/>
        </authorList>
    </citation>
    <scope>NUCLEOTIDE SEQUENCE</scope>
    <source>
        <strain evidence="1">RCC1537</strain>
    </source>
</reference>
<name>A0A7R9UV99_DIALT</name>
<proteinExistence type="predicted"/>
<sequence length="204" mass="22211">MRSTQPPRGSSVSETARRLAVLFRRPRHVAFARQRRGRCRRAERRGAAAAAVDTRQRALLILFCVEVGADLVEHRVDLLLRLAAALVAGRLGVDQLGRCALEADLKVARLARVAEGRHLDLLAKLVGNLLLERNVVAVVPSSTAVLHLHEGLDRGRSAGTAARRRRGCRCGLGWCLVGSLALAQDVLNRKRDEDAAADQGDLLD</sequence>
<dbReference type="EMBL" id="HBEB01014814">
    <property type="protein sequence ID" value="CAD8275191.1"/>
    <property type="molecule type" value="Transcribed_RNA"/>
</dbReference>
<protein>
    <submittedName>
        <fullName evidence="1">Uncharacterized protein</fullName>
    </submittedName>
</protein>
<accession>A0A7R9UV99</accession>